<comment type="caution">
    <text evidence="7">The sequence shown here is derived from an EMBL/GenBank/DDBJ whole genome shotgun (WGS) entry which is preliminary data.</text>
</comment>
<comment type="function">
    <text evidence="4">Flagellin is the subunit protein which polymerizes to form the filaments of bacterial flagella.</text>
</comment>
<reference evidence="8" key="1">
    <citation type="journal article" date="2019" name="Int. J. Syst. Evol. Microbiol.">
        <title>The Global Catalogue of Microorganisms (GCM) 10K type strain sequencing project: providing services to taxonomists for standard genome sequencing and annotation.</title>
        <authorList>
            <consortium name="The Broad Institute Genomics Platform"/>
            <consortium name="The Broad Institute Genome Sequencing Center for Infectious Disease"/>
            <person name="Wu L."/>
            <person name="Ma J."/>
        </authorList>
    </citation>
    <scope>NUCLEOTIDE SEQUENCE [LARGE SCALE GENOMIC DNA]</scope>
    <source>
        <strain evidence="8">CCUG 63419</strain>
    </source>
</reference>
<dbReference type="PRINTS" id="PR00207">
    <property type="entry name" value="FLAGELLIN"/>
</dbReference>
<dbReference type="EMBL" id="JBHTIT010000001">
    <property type="protein sequence ID" value="MFD0949478.1"/>
    <property type="molecule type" value="Genomic_DNA"/>
</dbReference>
<proteinExistence type="inferred from homology"/>
<evidence type="ECO:0000256" key="4">
    <source>
        <dbReference type="RuleBase" id="RU362073"/>
    </source>
</evidence>
<keyword evidence="7" id="KW-0282">Flagellum</keyword>
<keyword evidence="7" id="KW-0966">Cell projection</keyword>
<dbReference type="Gene3D" id="3.30.70.2120">
    <property type="match status" value="1"/>
</dbReference>
<dbReference type="PANTHER" id="PTHR42792:SF2">
    <property type="entry name" value="FLAGELLIN"/>
    <property type="match status" value="1"/>
</dbReference>
<dbReference type="Gene3D" id="6.10.10.10">
    <property type="entry name" value="Flagellar export chaperone, C-terminal domain"/>
    <property type="match status" value="1"/>
</dbReference>
<dbReference type="SUPFAM" id="SSF64518">
    <property type="entry name" value="Phase 1 flagellin"/>
    <property type="match status" value="1"/>
</dbReference>
<evidence type="ECO:0000259" key="6">
    <source>
        <dbReference type="Pfam" id="PF00700"/>
    </source>
</evidence>
<keyword evidence="2 4" id="KW-0964">Secreted</keyword>
<dbReference type="InterPro" id="IPR001492">
    <property type="entry name" value="Flagellin"/>
</dbReference>
<dbReference type="InterPro" id="IPR010810">
    <property type="entry name" value="Flagellin_hook_IN_motif"/>
</dbReference>
<dbReference type="Pfam" id="PF00669">
    <property type="entry name" value="Flagellin_N"/>
    <property type="match status" value="1"/>
</dbReference>
<dbReference type="InterPro" id="IPR046358">
    <property type="entry name" value="Flagellin_C"/>
</dbReference>
<comment type="subcellular location">
    <subcellularLocation>
        <location evidence="4">Secreted</location>
    </subcellularLocation>
    <subcellularLocation>
        <location evidence="4">Bacterial flagellum</location>
    </subcellularLocation>
</comment>
<dbReference type="Proteomes" id="UP001597044">
    <property type="component" value="Unassembled WGS sequence"/>
</dbReference>
<dbReference type="InterPro" id="IPR042187">
    <property type="entry name" value="Flagellin_C_sub2"/>
</dbReference>
<protein>
    <recommendedName>
        <fullName evidence="4">Flagellin</fullName>
    </recommendedName>
</protein>
<evidence type="ECO:0000313" key="8">
    <source>
        <dbReference type="Proteomes" id="UP001597044"/>
    </source>
</evidence>
<dbReference type="Gene3D" id="1.20.1330.10">
    <property type="entry name" value="f41 fragment of flagellin, N-terminal domain"/>
    <property type="match status" value="1"/>
</dbReference>
<dbReference type="Pfam" id="PF00700">
    <property type="entry name" value="Flagellin_C"/>
    <property type="match status" value="1"/>
</dbReference>
<sequence length="382" mass="38938">MALSINTNVASLNAQRNLSTSQSKMSESLQKLSTGMRINSAKDDSAGLAISERMTSQIRGLNVAVRNANDGISLAQTAEGALSEVGNNLQRMRELAVQSSNGTNSQVDRDALNAEFNQLKDEIQRVGEQTSFNGTKLLDGSFAGVQFQVGANAGETIGINSIANVQTAALGGSLTRTSANVNATSLTSFATAIPAGGFTVNGTDIGAVAAAGNAQERAAQMAEAINRVSSQTGVGASYDQTTGDLTLTSASAITIAGASGTVPIAGFAAGAVGAATTTTGIASLSLSSFTNSQQSLAHLDQAIASVNTSRGDLGAVQNRFSSTIANLQTTSENLSASRGRIQDTDFAAETANLSKGQILQQAGVAMLSQANQLPQTVLSLLR</sequence>
<evidence type="ECO:0000259" key="5">
    <source>
        <dbReference type="Pfam" id="PF00669"/>
    </source>
</evidence>
<evidence type="ECO:0000256" key="3">
    <source>
        <dbReference type="ARBA" id="ARBA00023143"/>
    </source>
</evidence>
<name>A0ABW3HDD3_9GAMM</name>
<keyword evidence="8" id="KW-1185">Reference proteome</keyword>
<dbReference type="RefSeq" id="WP_379069236.1">
    <property type="nucleotide sequence ID" value="NZ_JBHTIT010000001.1"/>
</dbReference>
<feature type="domain" description="Flagellin N-terminal" evidence="5">
    <location>
        <begin position="5"/>
        <end position="142"/>
    </location>
</feature>
<keyword evidence="7" id="KW-0969">Cilium</keyword>
<gene>
    <name evidence="7" type="ORF">ACFQ0F_03580</name>
</gene>
<comment type="similarity">
    <text evidence="1 4">Belongs to the bacterial flagellin family.</text>
</comment>
<evidence type="ECO:0000256" key="2">
    <source>
        <dbReference type="ARBA" id="ARBA00022525"/>
    </source>
</evidence>
<dbReference type="PANTHER" id="PTHR42792">
    <property type="entry name" value="FLAGELLIN"/>
    <property type="match status" value="1"/>
</dbReference>
<evidence type="ECO:0000313" key="7">
    <source>
        <dbReference type="EMBL" id="MFD0949478.1"/>
    </source>
</evidence>
<dbReference type="Pfam" id="PF07196">
    <property type="entry name" value="Flagellin_IN"/>
    <property type="match status" value="1"/>
</dbReference>
<evidence type="ECO:0000256" key="1">
    <source>
        <dbReference type="ARBA" id="ARBA00005709"/>
    </source>
</evidence>
<keyword evidence="3 4" id="KW-0975">Bacterial flagellum</keyword>
<feature type="domain" description="Flagellin C-terminal" evidence="6">
    <location>
        <begin position="297"/>
        <end position="381"/>
    </location>
</feature>
<organism evidence="7 8">
    <name type="scientific">Paraperlucidibaca wandonensis</name>
    <dbReference type="NCBI Taxonomy" id="1268273"/>
    <lineage>
        <taxon>Bacteria</taxon>
        <taxon>Pseudomonadati</taxon>
        <taxon>Pseudomonadota</taxon>
        <taxon>Gammaproteobacteria</taxon>
        <taxon>Moraxellales</taxon>
        <taxon>Moraxellaceae</taxon>
        <taxon>Paraperlucidibaca</taxon>
    </lineage>
</organism>
<dbReference type="InterPro" id="IPR001029">
    <property type="entry name" value="Flagellin_N"/>
</dbReference>
<accession>A0ABW3HDD3</accession>